<evidence type="ECO:0008006" key="3">
    <source>
        <dbReference type="Google" id="ProtNLM"/>
    </source>
</evidence>
<proteinExistence type="predicted"/>
<dbReference type="STRING" id="37927.SA2016_1259"/>
<evidence type="ECO:0000313" key="2">
    <source>
        <dbReference type="Proteomes" id="UP000070134"/>
    </source>
</evidence>
<dbReference type="KEGG" id="satk:SA2016_1259"/>
<dbReference type="EMBL" id="CP014518">
    <property type="protein sequence ID" value="AMM31939.1"/>
    <property type="molecule type" value="Genomic_DNA"/>
</dbReference>
<gene>
    <name evidence="1" type="ORF">SA2016_1259</name>
</gene>
<dbReference type="PATRIC" id="fig|37927.3.peg.1304"/>
<accession>A0A126ZXQ1</accession>
<sequence>MGVLIRQPGGQWHEPGTQGYDSEAALQHILHDHPSLVPGVSADAVACIEFQSGAGRADIVIVDSDGKLTLVECKLGANPQIRREVIGQVLDYASRIWRMDVEEFEQRWKQANGGLSPFEALSDDGAVRAAVAEHLASGHFNLVLAVDGLNDDVKRIVEFLNAVTLPETGVIVAEFAHAREAEVEILIPTSYGADLVEAKAAAPRTSGRTWTVEEYLKSCEDYDPASSKQVAELITAAKQAGFQIEGGKGASPSLNFGITADGIGLTWPLALFTYGSGLSKTAAVEVRFLYYRELDGLAPAIADSIEAQAGMVELVQEARRLDFKKRPNRPARDLTAEQLRALPRAVASVLRRP</sequence>
<evidence type="ECO:0000313" key="1">
    <source>
        <dbReference type="EMBL" id="AMM31939.1"/>
    </source>
</evidence>
<organism evidence="1 2">
    <name type="scientific">Sinomonas atrocyanea</name>
    <dbReference type="NCBI Taxonomy" id="37927"/>
    <lineage>
        <taxon>Bacteria</taxon>
        <taxon>Bacillati</taxon>
        <taxon>Actinomycetota</taxon>
        <taxon>Actinomycetes</taxon>
        <taxon>Micrococcales</taxon>
        <taxon>Micrococcaceae</taxon>
        <taxon>Sinomonas</taxon>
    </lineage>
</organism>
<protein>
    <recommendedName>
        <fullName evidence="3">DUF91 domain-containing protein</fullName>
    </recommendedName>
</protein>
<dbReference type="Gene3D" id="3.40.1350.10">
    <property type="match status" value="1"/>
</dbReference>
<dbReference type="InterPro" id="IPR011856">
    <property type="entry name" value="tRNA_endonuc-like_dom_sf"/>
</dbReference>
<dbReference type="RefSeq" id="WP_066496648.1">
    <property type="nucleotide sequence ID" value="NZ_BJMO01000065.1"/>
</dbReference>
<dbReference type="GO" id="GO:0003676">
    <property type="term" value="F:nucleic acid binding"/>
    <property type="evidence" value="ECO:0007669"/>
    <property type="project" value="InterPro"/>
</dbReference>
<keyword evidence="2" id="KW-1185">Reference proteome</keyword>
<dbReference type="OrthoDB" id="506280at2"/>
<dbReference type="AlphaFoldDB" id="A0A126ZXQ1"/>
<reference evidence="1 2" key="1">
    <citation type="submission" date="2016-02" db="EMBL/GenBank/DDBJ databases">
        <title>Complete genome of Sinomonas atrocyanea KCTC 3377.</title>
        <authorList>
            <person name="Kim K.M."/>
        </authorList>
    </citation>
    <scope>NUCLEOTIDE SEQUENCE [LARGE SCALE GENOMIC DNA]</scope>
    <source>
        <strain evidence="1 2">KCTC 3377</strain>
    </source>
</reference>
<dbReference type="Proteomes" id="UP000070134">
    <property type="component" value="Chromosome"/>
</dbReference>
<name>A0A126ZXQ1_9MICC</name>